<reference evidence="2" key="1">
    <citation type="journal article" date="2020" name="Nature">
        <title>Giant virus diversity and host interactions through global metagenomics.</title>
        <authorList>
            <person name="Schulz F."/>
            <person name="Roux S."/>
            <person name="Paez-Espino D."/>
            <person name="Jungbluth S."/>
            <person name="Walsh D.A."/>
            <person name="Denef V.J."/>
            <person name="McMahon K.D."/>
            <person name="Konstantinidis K.T."/>
            <person name="Eloe-Fadrosh E.A."/>
            <person name="Kyrpides N.C."/>
            <person name="Woyke T."/>
        </authorList>
    </citation>
    <scope>NUCLEOTIDE SEQUENCE</scope>
    <source>
        <strain evidence="2">GVMAG-M-3300027963-41</strain>
    </source>
</reference>
<evidence type="ECO:0000256" key="1">
    <source>
        <dbReference type="SAM" id="Phobius"/>
    </source>
</evidence>
<sequence length="310" mass="36312">MYDSIIVVPPCFTFGDSFSMIGILYFLLQYYDKVYFNITGNLHSYFDGYFSKSEYYNRRIFLLIDVESLIYASPNGSIHICDVHTNTWTAPSTLLASYNAIDKSYYFNDMNPLYKRLTIDQKYICMPNSHLPPTEMEINHLIYYKLVGLNNSVRMDFFDYTRDKEKEKSVTEEVFKRYGIIEGEKYNIINTAGDTSDMGFFLRCIKNNYKCIDIHNLVSFPGWALSLIENAESINLVEGSNVNFLYHCQYKGIVNITKPVYFHVWARDREFCSAYKLYNAWTMMTAPKLDNWVFLMTQNDAAQIVKLDKN</sequence>
<proteinExistence type="predicted"/>
<protein>
    <recommendedName>
        <fullName evidence="3">Glycosyltransferase</fullName>
    </recommendedName>
</protein>
<accession>A0A6C0LP32</accession>
<organism evidence="2">
    <name type="scientific">viral metagenome</name>
    <dbReference type="NCBI Taxonomy" id="1070528"/>
    <lineage>
        <taxon>unclassified sequences</taxon>
        <taxon>metagenomes</taxon>
        <taxon>organismal metagenomes</taxon>
    </lineage>
</organism>
<evidence type="ECO:0000313" key="2">
    <source>
        <dbReference type="EMBL" id="QHU31765.1"/>
    </source>
</evidence>
<keyword evidence="1" id="KW-1133">Transmembrane helix</keyword>
<dbReference type="AlphaFoldDB" id="A0A6C0LP32"/>
<dbReference type="EMBL" id="MN740532">
    <property type="protein sequence ID" value="QHU31765.1"/>
    <property type="molecule type" value="Genomic_DNA"/>
</dbReference>
<keyword evidence="1" id="KW-0472">Membrane</keyword>
<keyword evidence="1" id="KW-0812">Transmembrane</keyword>
<name>A0A6C0LP32_9ZZZZ</name>
<feature type="transmembrane region" description="Helical" evidence="1">
    <location>
        <begin position="6"/>
        <end position="28"/>
    </location>
</feature>
<evidence type="ECO:0008006" key="3">
    <source>
        <dbReference type="Google" id="ProtNLM"/>
    </source>
</evidence>